<dbReference type="Pfam" id="PF01636">
    <property type="entry name" value="APH"/>
    <property type="match status" value="1"/>
</dbReference>
<dbReference type="Proteomes" id="UP000183208">
    <property type="component" value="Unassembled WGS sequence"/>
</dbReference>
<name>A0A1M6W418_9BRAD</name>
<proteinExistence type="predicted"/>
<dbReference type="AlphaFoldDB" id="A0A1M6W418"/>
<dbReference type="InterPro" id="IPR002575">
    <property type="entry name" value="Aminoglycoside_PTrfase"/>
</dbReference>
<gene>
    <name evidence="2" type="ORF">SAMN05444171_2202</name>
</gene>
<dbReference type="PANTHER" id="PTHR21310:SF57">
    <property type="entry name" value="BLR2944 PROTEIN"/>
    <property type="match status" value="1"/>
</dbReference>
<sequence length="343" mass="38237">MNSSTSGETLGRRLEQYLGKHWGESVAVHDLTRIPGGASRETYRFDAEVGGKVRGMILRRDPVGGLIDTDRQTEFMAYQSFHGSVPVPEPLVLETEGGALERPFFIMSRIDGGQVPSVMNLEPYGEHAGAIGRELFAILGRIARRDPATLPINDCCAAPALANCWRVALDYWGEVIERDERHPQPIVHAAIRRLRRNPPKPAQKISVVHGDYRSGNFMHDGRGKIIAVLDWEMAHLGDPIEDLAWCFDPLWSHFDDSRVAGTIPEAEAIAIWERESGLRVDLSVLAWWKLFSAVKGCAIWTTSAKEFVASNDLVLGFTGTYTARRHDRITADLLARLVEEGWS</sequence>
<dbReference type="InterPro" id="IPR051678">
    <property type="entry name" value="AGP_Transferase"/>
</dbReference>
<keyword evidence="2" id="KW-0808">Transferase</keyword>
<keyword evidence="2" id="KW-0418">Kinase</keyword>
<evidence type="ECO:0000259" key="1">
    <source>
        <dbReference type="Pfam" id="PF01636"/>
    </source>
</evidence>
<evidence type="ECO:0000313" key="3">
    <source>
        <dbReference type="Proteomes" id="UP000183208"/>
    </source>
</evidence>
<feature type="domain" description="Aminoglycoside phosphotransferase" evidence="1">
    <location>
        <begin position="30"/>
        <end position="274"/>
    </location>
</feature>
<dbReference type="GO" id="GO:0016301">
    <property type="term" value="F:kinase activity"/>
    <property type="evidence" value="ECO:0007669"/>
    <property type="project" value="UniProtKB-KW"/>
</dbReference>
<accession>A0A1M6W418</accession>
<evidence type="ECO:0000313" key="2">
    <source>
        <dbReference type="EMBL" id="SEC76225.1"/>
    </source>
</evidence>
<dbReference type="PANTHER" id="PTHR21310">
    <property type="entry name" value="AMINOGLYCOSIDE PHOSPHOTRANSFERASE-RELATED-RELATED"/>
    <property type="match status" value="1"/>
</dbReference>
<dbReference type="Gene3D" id="3.90.1200.10">
    <property type="match status" value="1"/>
</dbReference>
<protein>
    <submittedName>
        <fullName evidence="2">Predicted kinase, aminoglycoside phosphotransferase (APT) family</fullName>
    </submittedName>
</protein>
<dbReference type="InterPro" id="IPR041726">
    <property type="entry name" value="ACAD10_11_N"/>
</dbReference>
<dbReference type="EMBL" id="FNTI01000001">
    <property type="protein sequence ID" value="SEC76225.1"/>
    <property type="molecule type" value="Genomic_DNA"/>
</dbReference>
<dbReference type="CDD" id="cd05154">
    <property type="entry name" value="ACAD10_11_N-like"/>
    <property type="match status" value="1"/>
</dbReference>
<organism evidence="2 3">
    <name type="scientific">Bradyrhizobium lablabi</name>
    <dbReference type="NCBI Taxonomy" id="722472"/>
    <lineage>
        <taxon>Bacteria</taxon>
        <taxon>Pseudomonadati</taxon>
        <taxon>Pseudomonadota</taxon>
        <taxon>Alphaproteobacteria</taxon>
        <taxon>Hyphomicrobiales</taxon>
        <taxon>Nitrobacteraceae</taxon>
        <taxon>Bradyrhizobium</taxon>
    </lineage>
</organism>
<dbReference type="RefSeq" id="WP_074818758.1">
    <property type="nucleotide sequence ID" value="NZ_FNTI01000001.1"/>
</dbReference>
<dbReference type="Gene3D" id="3.30.200.20">
    <property type="entry name" value="Phosphorylase Kinase, domain 1"/>
    <property type="match status" value="1"/>
</dbReference>
<reference evidence="2 3" key="1">
    <citation type="submission" date="2016-10" db="EMBL/GenBank/DDBJ databases">
        <authorList>
            <person name="de Groot N.N."/>
        </authorList>
    </citation>
    <scope>NUCLEOTIDE SEQUENCE [LARGE SCALE GENOMIC DNA]</scope>
    <source>
        <strain evidence="2 3">GAS522</strain>
    </source>
</reference>
<dbReference type="SUPFAM" id="SSF56112">
    <property type="entry name" value="Protein kinase-like (PK-like)"/>
    <property type="match status" value="1"/>
</dbReference>
<dbReference type="OrthoDB" id="3806873at2"/>
<dbReference type="InterPro" id="IPR011009">
    <property type="entry name" value="Kinase-like_dom_sf"/>
</dbReference>